<feature type="region of interest" description="Disordered" evidence="1">
    <location>
        <begin position="115"/>
        <end position="136"/>
    </location>
</feature>
<dbReference type="KEGG" id="mox:DAMO_1058"/>
<dbReference type="Proteomes" id="UP000006898">
    <property type="component" value="Chromosome"/>
</dbReference>
<protein>
    <submittedName>
        <fullName evidence="2">Uncharacterized protein</fullName>
    </submittedName>
</protein>
<sequence length="136" mass="14731">MRVCWPTWMSLSFVIPIDSCGPCKIVFGSSPIVRSPRCHRIHTGSIAWHDVLDIMQVMVELQGNDCWLITSATPGEYEGFTRRPSVAIIAVNPEADARADSAQEGFPEGVAEAMVTPEGPESHSGIEAAHLNEPSA</sequence>
<name>D5MN19_METO1</name>
<reference evidence="2 3" key="1">
    <citation type="journal article" date="2010" name="Nature">
        <title>Nitrite-driven anaerobic methane oxidation by oxygenic bacteria.</title>
        <authorList>
            <person name="Ettwig K.F."/>
            <person name="Butler M.K."/>
            <person name="Le Paslier D."/>
            <person name="Pelletier E."/>
            <person name="Mangenot S."/>
            <person name="Kuypers M.M.M."/>
            <person name="Schreiber F."/>
            <person name="Dutilh B.E."/>
            <person name="Zedelius J."/>
            <person name="de Beer D."/>
            <person name="Gloerich J."/>
            <person name="Wessels H.J.C.T."/>
            <person name="van Allen T."/>
            <person name="Luesken F."/>
            <person name="Wu M."/>
            <person name="van de Pas-Schoonen K.T."/>
            <person name="Op den Camp H.J.M."/>
            <person name="Janssen-Megens E.M."/>
            <person name="Francoijs K-J."/>
            <person name="Stunnenberg H."/>
            <person name="Weissenbach J."/>
            <person name="Jetten M.S.M."/>
            <person name="Strous M."/>
        </authorList>
    </citation>
    <scope>NUCLEOTIDE SEQUENCE [LARGE SCALE GENOMIC DNA]</scope>
</reference>
<accession>D5MN19</accession>
<dbReference type="AlphaFoldDB" id="D5MN19"/>
<dbReference type="HOGENOM" id="CLU_1871630_0_0_0"/>
<evidence type="ECO:0000256" key="1">
    <source>
        <dbReference type="SAM" id="MobiDB-lite"/>
    </source>
</evidence>
<proteinExistence type="predicted"/>
<organism evidence="2 3">
    <name type="scientific">Methylomirabilis oxygeniifera</name>
    <dbReference type="NCBI Taxonomy" id="671143"/>
    <lineage>
        <taxon>Bacteria</taxon>
        <taxon>Candidatus Methylomirabilota</taxon>
        <taxon>Candidatus Methylomirabilia</taxon>
        <taxon>Candidatus Methylomirabilales</taxon>
        <taxon>Candidatus Methylomirabilaceae</taxon>
        <taxon>Candidatus Methylomirabilis</taxon>
    </lineage>
</organism>
<evidence type="ECO:0000313" key="3">
    <source>
        <dbReference type="Proteomes" id="UP000006898"/>
    </source>
</evidence>
<dbReference type="EMBL" id="FP565575">
    <property type="protein sequence ID" value="CBE68119.1"/>
    <property type="molecule type" value="Genomic_DNA"/>
</dbReference>
<evidence type="ECO:0000313" key="2">
    <source>
        <dbReference type="EMBL" id="CBE68119.1"/>
    </source>
</evidence>
<gene>
    <name evidence="2" type="ORF">DAMO_1058</name>
</gene>